<gene>
    <name evidence="2" type="ORF">SAMN04487775_103245</name>
</gene>
<keyword evidence="3" id="KW-1185">Reference proteome</keyword>
<accession>A0A1I3JU78</accession>
<keyword evidence="1" id="KW-0812">Transmembrane</keyword>
<keyword evidence="1" id="KW-1133">Transmembrane helix</keyword>
<dbReference type="EMBL" id="FORI01000003">
    <property type="protein sequence ID" value="SFI63716.1"/>
    <property type="molecule type" value="Genomic_DNA"/>
</dbReference>
<evidence type="ECO:0000256" key="1">
    <source>
        <dbReference type="SAM" id="Phobius"/>
    </source>
</evidence>
<feature type="transmembrane region" description="Helical" evidence="1">
    <location>
        <begin position="300"/>
        <end position="318"/>
    </location>
</feature>
<proteinExistence type="predicted"/>
<organism evidence="2 3">
    <name type="scientific">Treponema bryantii</name>
    <dbReference type="NCBI Taxonomy" id="163"/>
    <lineage>
        <taxon>Bacteria</taxon>
        <taxon>Pseudomonadati</taxon>
        <taxon>Spirochaetota</taxon>
        <taxon>Spirochaetia</taxon>
        <taxon>Spirochaetales</taxon>
        <taxon>Treponemataceae</taxon>
        <taxon>Treponema</taxon>
    </lineage>
</organism>
<keyword evidence="1" id="KW-0472">Membrane</keyword>
<name>A0A1I3JU78_9SPIR</name>
<evidence type="ECO:0000313" key="2">
    <source>
        <dbReference type="EMBL" id="SFI63716.1"/>
    </source>
</evidence>
<dbReference type="AlphaFoldDB" id="A0A1I3JU78"/>
<sequence length="560" mass="62319">MNLITIENGELRLNSNLDEYTFGKTGHDSILNQEGVIFDGKNFRQWTFEEVKSYDAQKNGSPQRLVFYCAKNPLSDGAKTLAQYFDEGGEACLAAVKAVCTALTSAAINENAIPAVGAGGIMVDGDKVLFAPESLFNYAANSLPAEDTLNQHTGFINETIRGLPSLCFERAAIIYRLLAKRLPFPATDSIARNADIFDRKFLPIEYCVNGIDSGLALAINNALKLNSTAVNVPGKRKKGKASEDLKPSAEFPIEKLDEAFKLSLNTTEDKDFEEKVAAFIKNQNSKINTKRHIKRNTTTIGVIAGIVLVVVIVTINTIKTRNEDYTSVGLTSTETIRAYMNGVNEKDTLLLSDFGEGKTPNDFGDMVSRIYVMHKQRLAYGGDNGFGDPANWLFYITDEKKYAGSGIYGISNLKVDGKAESLEVELKKKNEKPAPLEKEGNVTLADGMTSVHKVEYYMFYTQGEDVDYIIEKVTGTFTLTFKKNRWVITEIDTEGTDLNVDCKQFFQDYLAALKESENDVIKAVDSLRPKYEWLPEKDAMQREKERIEYQILHPLEAVGC</sequence>
<dbReference type="RefSeq" id="WP_074931082.1">
    <property type="nucleotide sequence ID" value="NZ_FORI01000003.1"/>
</dbReference>
<reference evidence="3" key="1">
    <citation type="submission" date="2016-10" db="EMBL/GenBank/DDBJ databases">
        <authorList>
            <person name="Varghese N."/>
            <person name="Submissions S."/>
        </authorList>
    </citation>
    <scope>NUCLEOTIDE SEQUENCE [LARGE SCALE GENOMIC DNA]</scope>
    <source>
        <strain evidence="3">XBD1002</strain>
    </source>
</reference>
<dbReference type="OrthoDB" id="354724at2"/>
<dbReference type="Proteomes" id="UP000182737">
    <property type="component" value="Unassembled WGS sequence"/>
</dbReference>
<protein>
    <submittedName>
        <fullName evidence="2">Uncharacterized protein</fullName>
    </submittedName>
</protein>
<evidence type="ECO:0000313" key="3">
    <source>
        <dbReference type="Proteomes" id="UP000182737"/>
    </source>
</evidence>